<gene>
    <name evidence="1" type="ORF">SAMN05421508_1067</name>
</gene>
<evidence type="ECO:0000313" key="1">
    <source>
        <dbReference type="EMBL" id="SOD96619.1"/>
    </source>
</evidence>
<name>A0A286GNH7_9PROT</name>
<sequence length="105" mass="11674">MEDTKVGQLAVGTVVVNEMTDGLPVHVTDAMHPLGPGDWLLIRKPDGTHGSFFLGDQGERGITFFWHGMRFYLVHDGGNAYHVEMEPHHKDILAVHMKHGYANAI</sequence>
<proteinExistence type="predicted"/>
<organism evidence="1 2">
    <name type="scientific">Caenispirillum bisanense</name>
    <dbReference type="NCBI Taxonomy" id="414052"/>
    <lineage>
        <taxon>Bacteria</taxon>
        <taxon>Pseudomonadati</taxon>
        <taxon>Pseudomonadota</taxon>
        <taxon>Alphaproteobacteria</taxon>
        <taxon>Rhodospirillales</taxon>
        <taxon>Novispirillaceae</taxon>
        <taxon>Caenispirillum</taxon>
    </lineage>
</organism>
<protein>
    <submittedName>
        <fullName evidence="1">Uncharacterized protein</fullName>
    </submittedName>
</protein>
<dbReference type="RefSeq" id="WP_097279794.1">
    <property type="nucleotide sequence ID" value="NZ_OCNJ01000006.1"/>
</dbReference>
<dbReference type="Proteomes" id="UP000219621">
    <property type="component" value="Unassembled WGS sequence"/>
</dbReference>
<dbReference type="EMBL" id="OCNJ01000006">
    <property type="protein sequence ID" value="SOD96619.1"/>
    <property type="molecule type" value="Genomic_DNA"/>
</dbReference>
<dbReference type="AlphaFoldDB" id="A0A286GNH7"/>
<reference evidence="1 2" key="1">
    <citation type="submission" date="2017-09" db="EMBL/GenBank/DDBJ databases">
        <authorList>
            <person name="Ehlers B."/>
            <person name="Leendertz F.H."/>
        </authorList>
    </citation>
    <scope>NUCLEOTIDE SEQUENCE [LARGE SCALE GENOMIC DNA]</scope>
    <source>
        <strain evidence="1 2">USBA 140</strain>
    </source>
</reference>
<accession>A0A286GNH7</accession>
<evidence type="ECO:0000313" key="2">
    <source>
        <dbReference type="Proteomes" id="UP000219621"/>
    </source>
</evidence>
<keyword evidence="2" id="KW-1185">Reference proteome</keyword>